<dbReference type="PANTHER" id="PTHR42896:SF2">
    <property type="entry name" value="CBBY-LIKE PROTEIN"/>
    <property type="match status" value="1"/>
</dbReference>
<dbReference type="SFLD" id="SFLDG01129">
    <property type="entry name" value="C1.5:_HAD__Beta-PGM__Phosphata"/>
    <property type="match status" value="1"/>
</dbReference>
<dbReference type="InterPro" id="IPR036412">
    <property type="entry name" value="HAD-like_sf"/>
</dbReference>
<dbReference type="SFLD" id="SFLDS00003">
    <property type="entry name" value="Haloacid_Dehalogenase"/>
    <property type="match status" value="1"/>
</dbReference>
<dbReference type="GO" id="GO:0016787">
    <property type="term" value="F:hydrolase activity"/>
    <property type="evidence" value="ECO:0007669"/>
    <property type="project" value="InterPro"/>
</dbReference>
<accession>A0A2X0SNC3</accession>
<proteinExistence type="predicted"/>
<dbReference type="EMBL" id="LS423452">
    <property type="protein sequence ID" value="SPS06425.1"/>
    <property type="molecule type" value="Genomic_DNA"/>
</dbReference>
<dbReference type="InterPro" id="IPR044999">
    <property type="entry name" value="CbbY-like"/>
</dbReference>
<dbReference type="AlphaFoldDB" id="A0A2X0SNC3"/>
<dbReference type="SUPFAM" id="SSF56784">
    <property type="entry name" value="HAD-like"/>
    <property type="match status" value="1"/>
</dbReference>
<reference evidence="1" key="1">
    <citation type="submission" date="2018-05" db="EMBL/GenBank/DDBJ databases">
        <authorList>
            <person name="Lanie J.A."/>
            <person name="Ng W.-L."/>
            <person name="Kazmierczak K.M."/>
            <person name="Andrzejewski T.M."/>
            <person name="Davidsen T.M."/>
            <person name="Wayne K.J."/>
            <person name="Tettelin H."/>
            <person name="Glass J.I."/>
            <person name="Rusch D."/>
            <person name="Podicherti R."/>
            <person name="Tsui H.-C.T."/>
            <person name="Winkler M.E."/>
        </authorList>
    </citation>
    <scope>NUCLEOTIDE SEQUENCE</scope>
    <source>
        <strain evidence="1">KNB</strain>
    </source>
</reference>
<dbReference type="InterPro" id="IPR023198">
    <property type="entry name" value="PGP-like_dom2"/>
</dbReference>
<dbReference type="InterPro" id="IPR006439">
    <property type="entry name" value="HAD-SF_hydro_IA"/>
</dbReference>
<dbReference type="PANTHER" id="PTHR42896">
    <property type="entry name" value="XYLULOSE-1,5-BISPHOSPHATE (XUBP) PHOSPHATASE"/>
    <property type="match status" value="1"/>
</dbReference>
<dbReference type="PRINTS" id="PR00413">
    <property type="entry name" value="HADHALOGNASE"/>
</dbReference>
<protein>
    <submittedName>
        <fullName evidence="1">Protein CbbY</fullName>
    </submittedName>
</protein>
<dbReference type="CDD" id="cd07528">
    <property type="entry name" value="HAD_CbbY-like"/>
    <property type="match status" value="1"/>
</dbReference>
<sequence length="241" mass="26882">MKTKAIIFDVDGTLADTEEAHRLAFNRAFRENQLDWHWDVALYDKLLKVTGGKERIKHFVSSYIPDFQKPDDYEGLVKHLHQIKTGHYTTMLREGGIPLRPNVERLINEARNAGVKLAIATTTSQDNVTTLLEQSLGAGSESLFDVIGCGDIVANKKPAPDIYFWVLEKLGLDASECIALEDSENGLRSSLAAGLKTFITMNHYTRTQDFSGASAVLDDLSDLKKFYQIAGLHFSNQLASY</sequence>
<dbReference type="Gene3D" id="1.10.150.240">
    <property type="entry name" value="Putative phosphatase, domain 2"/>
    <property type="match status" value="1"/>
</dbReference>
<dbReference type="Pfam" id="PF00702">
    <property type="entry name" value="Hydrolase"/>
    <property type="match status" value="1"/>
</dbReference>
<dbReference type="NCBIfam" id="TIGR01509">
    <property type="entry name" value="HAD-SF-IA-v3"/>
    <property type="match status" value="1"/>
</dbReference>
<gene>
    <name evidence="1" type="primary">cbbY</name>
    <name evidence="1" type="ORF">NITFAB_2018</name>
</gene>
<dbReference type="SFLD" id="SFLDF00035">
    <property type="entry name" value="phosphoglycolate_phosphatase"/>
    <property type="match status" value="1"/>
</dbReference>
<name>A0A2X0SNC3_9PROT</name>
<organism evidence="1">
    <name type="scientific">Candidatus Nitrotoga fabula</name>
    <dbReference type="NCBI Taxonomy" id="2182327"/>
    <lineage>
        <taxon>Bacteria</taxon>
        <taxon>Pseudomonadati</taxon>
        <taxon>Pseudomonadota</taxon>
        <taxon>Betaproteobacteria</taxon>
        <taxon>Nitrosomonadales</taxon>
        <taxon>Gallionellaceae</taxon>
        <taxon>Candidatus Nitrotoga</taxon>
    </lineage>
</organism>
<dbReference type="SFLD" id="SFLDG01135">
    <property type="entry name" value="C1.5.6:_HAD__Beta-PGM__Phospha"/>
    <property type="match status" value="1"/>
</dbReference>
<dbReference type="Gene3D" id="3.40.50.1000">
    <property type="entry name" value="HAD superfamily/HAD-like"/>
    <property type="match status" value="1"/>
</dbReference>
<dbReference type="InterPro" id="IPR023214">
    <property type="entry name" value="HAD_sf"/>
</dbReference>
<evidence type="ECO:0000313" key="1">
    <source>
        <dbReference type="EMBL" id="SPS06425.1"/>
    </source>
</evidence>